<keyword evidence="6 7" id="KW-0472">Membrane</keyword>
<dbReference type="PROSITE" id="PS50850">
    <property type="entry name" value="MFS"/>
    <property type="match status" value="1"/>
</dbReference>
<keyword evidence="5 7" id="KW-1133">Transmembrane helix</keyword>
<dbReference type="InterPro" id="IPR020846">
    <property type="entry name" value="MFS_dom"/>
</dbReference>
<feature type="transmembrane region" description="Helical" evidence="7">
    <location>
        <begin position="16"/>
        <end position="38"/>
    </location>
</feature>
<dbReference type="InterPro" id="IPR011701">
    <property type="entry name" value="MFS"/>
</dbReference>
<dbReference type="InterPro" id="IPR036259">
    <property type="entry name" value="MFS_trans_sf"/>
</dbReference>
<evidence type="ECO:0000256" key="4">
    <source>
        <dbReference type="ARBA" id="ARBA00022692"/>
    </source>
</evidence>
<protein>
    <submittedName>
        <fullName evidence="9">MFS transporter</fullName>
    </submittedName>
</protein>
<dbReference type="PIRSF" id="PIRSF002808">
    <property type="entry name" value="Hexose_phosphate_transp"/>
    <property type="match status" value="1"/>
</dbReference>
<feature type="transmembrane region" description="Helical" evidence="7">
    <location>
        <begin position="58"/>
        <end position="78"/>
    </location>
</feature>
<organism evidence="9 10">
    <name type="scientific">Granulicatella seriolae</name>
    <dbReference type="NCBI Taxonomy" id="2967226"/>
    <lineage>
        <taxon>Bacteria</taxon>
        <taxon>Bacillati</taxon>
        <taxon>Bacillota</taxon>
        <taxon>Bacilli</taxon>
        <taxon>Lactobacillales</taxon>
        <taxon>Carnobacteriaceae</taxon>
        <taxon>Granulicatella</taxon>
    </lineage>
</organism>
<dbReference type="Pfam" id="PF07690">
    <property type="entry name" value="MFS_1"/>
    <property type="match status" value="1"/>
</dbReference>
<keyword evidence="2" id="KW-0813">Transport</keyword>
<comment type="caution">
    <text evidence="9">The sequence shown here is derived from an EMBL/GenBank/DDBJ whole genome shotgun (WGS) entry which is preliminary data.</text>
</comment>
<dbReference type="Gene3D" id="1.20.1250.20">
    <property type="entry name" value="MFS general substrate transporter like domains"/>
    <property type="match status" value="2"/>
</dbReference>
<feature type="transmembrane region" description="Helical" evidence="7">
    <location>
        <begin position="297"/>
        <end position="315"/>
    </location>
</feature>
<dbReference type="SUPFAM" id="SSF103473">
    <property type="entry name" value="MFS general substrate transporter"/>
    <property type="match status" value="1"/>
</dbReference>
<evidence type="ECO:0000256" key="7">
    <source>
        <dbReference type="SAM" id="Phobius"/>
    </source>
</evidence>
<evidence type="ECO:0000313" key="10">
    <source>
        <dbReference type="Proteomes" id="UP001059480"/>
    </source>
</evidence>
<evidence type="ECO:0000256" key="1">
    <source>
        <dbReference type="ARBA" id="ARBA00004651"/>
    </source>
</evidence>
<feature type="domain" description="Major facilitator superfamily (MFS) profile" evidence="8">
    <location>
        <begin position="20"/>
        <end position="411"/>
    </location>
</feature>
<evidence type="ECO:0000256" key="5">
    <source>
        <dbReference type="ARBA" id="ARBA00022989"/>
    </source>
</evidence>
<dbReference type="PANTHER" id="PTHR43124:SF3">
    <property type="entry name" value="CHLORAMPHENICOL EFFLUX PUMP RV0191"/>
    <property type="match status" value="1"/>
</dbReference>
<dbReference type="Proteomes" id="UP001059480">
    <property type="component" value="Unassembled WGS sequence"/>
</dbReference>
<dbReference type="RefSeq" id="WP_256944425.1">
    <property type="nucleotide sequence ID" value="NZ_JANHNZ010000001.1"/>
</dbReference>
<feature type="transmembrane region" description="Helical" evidence="7">
    <location>
        <begin position="387"/>
        <end position="407"/>
    </location>
</feature>
<reference evidence="9" key="3">
    <citation type="journal article" date="2023" name="Microbiol. Resour. Announc.">
        <title>Draft Genome Sequence of Granulicatella sp. Strain S8, Isolated from a Marine Fish, Seriola quinqueradiata.</title>
        <authorList>
            <person name="Lee M."/>
            <person name="Farooq A."/>
            <person name="Jeong J.B."/>
            <person name="Jung M.Y."/>
        </authorList>
    </citation>
    <scope>NUCLEOTIDE SEQUENCE</scope>
    <source>
        <strain evidence="9">S8</strain>
    </source>
</reference>
<proteinExistence type="predicted"/>
<accession>A0ABT1WLB4</accession>
<reference evidence="9" key="1">
    <citation type="submission" date="2022-07" db="EMBL/GenBank/DDBJ databases">
        <authorList>
            <person name="Jung M.-Y."/>
            <person name="Lee M."/>
        </authorList>
    </citation>
    <scope>NUCLEOTIDE SEQUENCE</scope>
    <source>
        <strain evidence="9">S8</strain>
    </source>
</reference>
<dbReference type="PANTHER" id="PTHR43124">
    <property type="entry name" value="PURINE EFFLUX PUMP PBUE"/>
    <property type="match status" value="1"/>
</dbReference>
<feature type="transmembrane region" description="Helical" evidence="7">
    <location>
        <begin position="85"/>
        <end position="113"/>
    </location>
</feature>
<keyword evidence="10" id="KW-1185">Reference proteome</keyword>
<keyword evidence="4 7" id="KW-0812">Transmembrane</keyword>
<gene>
    <name evidence="9" type="ORF">NPA36_01900</name>
</gene>
<evidence type="ECO:0000256" key="2">
    <source>
        <dbReference type="ARBA" id="ARBA00022448"/>
    </source>
</evidence>
<keyword evidence="3" id="KW-1003">Cell membrane</keyword>
<evidence type="ECO:0000313" key="9">
    <source>
        <dbReference type="EMBL" id="MCQ9209321.1"/>
    </source>
</evidence>
<feature type="transmembrane region" description="Helical" evidence="7">
    <location>
        <begin position="178"/>
        <end position="196"/>
    </location>
</feature>
<name>A0ABT1WLB4_9LACT</name>
<evidence type="ECO:0000256" key="3">
    <source>
        <dbReference type="ARBA" id="ARBA00022475"/>
    </source>
</evidence>
<comment type="subcellular location">
    <subcellularLocation>
        <location evidence="1">Cell membrane</location>
        <topology evidence="1">Multi-pass membrane protein</topology>
    </subcellularLocation>
</comment>
<sequence>MKNANNQQAVKVSNTYWIKVVAIFFIGWILMYATRTIFNPIMGVVGKEFGLSNTQLGLANSIFFLTYAIAQIPFGVIGDKIGRKLVISIGFIVLAIMTYLTGLATTFIIFLMIRAFAGIGQGAYYGPQYALSTEAIPDNKRTIGNAIINSGMAFGTSGGYLLSSKLVLENGEHWSRPFFIMAIPTLIVGIIFYTMLKEKVIRPEDADKPIKEEPIKKSVSLGTIFSNRNLVAAFILCFCSIYANFVIITWLPQFLITERGFEGTSVGFISSLVPWASIPGALLFARINDKLGKTKPLVYTLLPLAVLSVFAIAFVQDRTLLITVLVLYGLTGKLALDPIVVTYVTRNAPVGALGTTLSAYNFIGMSGSILAPYVTGFLADTLGSMQVGFYLASILLIIGLVLFAVMAKEKATDNQ</sequence>
<evidence type="ECO:0000256" key="6">
    <source>
        <dbReference type="ARBA" id="ARBA00023136"/>
    </source>
</evidence>
<feature type="transmembrane region" description="Helical" evidence="7">
    <location>
        <begin position="263"/>
        <end position="285"/>
    </location>
</feature>
<dbReference type="InterPro" id="IPR000849">
    <property type="entry name" value="Sugar_P_transporter"/>
</dbReference>
<feature type="transmembrane region" description="Helical" evidence="7">
    <location>
        <begin position="357"/>
        <end position="375"/>
    </location>
</feature>
<feature type="transmembrane region" description="Helical" evidence="7">
    <location>
        <begin position="321"/>
        <end position="345"/>
    </location>
</feature>
<dbReference type="InterPro" id="IPR050189">
    <property type="entry name" value="MFS_Efflux_Transporters"/>
</dbReference>
<reference evidence="9" key="2">
    <citation type="journal article" date="2023" name="Curr. Microbiol.">
        <title>Granulicatella seriolae sp. nov., a Novel Facultative Anaerobe Isolated from Yellowtail Marine Fish.</title>
        <authorList>
            <person name="Lee M."/>
            <person name="Choi Y.J."/>
            <person name="Farooq A."/>
            <person name="Jeong J.B."/>
            <person name="Jung M.Y."/>
        </authorList>
    </citation>
    <scope>NUCLEOTIDE SEQUENCE</scope>
    <source>
        <strain evidence="9">S8</strain>
    </source>
</reference>
<feature type="transmembrane region" description="Helical" evidence="7">
    <location>
        <begin position="230"/>
        <end position="251"/>
    </location>
</feature>
<evidence type="ECO:0000259" key="8">
    <source>
        <dbReference type="PROSITE" id="PS50850"/>
    </source>
</evidence>
<dbReference type="EMBL" id="JANHNZ010000001">
    <property type="protein sequence ID" value="MCQ9209321.1"/>
    <property type="molecule type" value="Genomic_DNA"/>
</dbReference>